<evidence type="ECO:0000313" key="3">
    <source>
        <dbReference type="Proteomes" id="UP000010408"/>
    </source>
</evidence>
<feature type="region of interest" description="Disordered" evidence="1">
    <location>
        <begin position="1"/>
        <end position="28"/>
    </location>
</feature>
<comment type="caution">
    <text evidence="2">The sequence shown here is derived from an EMBL/GenBank/DDBJ whole genome shotgun (WGS) entry which is preliminary data.</text>
</comment>
<dbReference type="AlphaFoldDB" id="L1NBS3"/>
<dbReference type="Proteomes" id="UP000010408">
    <property type="component" value="Unassembled WGS sequence"/>
</dbReference>
<organism evidence="2 3">
    <name type="scientific">Porphyromonas catoniae F0037</name>
    <dbReference type="NCBI Taxonomy" id="1127696"/>
    <lineage>
        <taxon>Bacteria</taxon>
        <taxon>Pseudomonadati</taxon>
        <taxon>Bacteroidota</taxon>
        <taxon>Bacteroidia</taxon>
        <taxon>Bacteroidales</taxon>
        <taxon>Porphyromonadaceae</taxon>
        <taxon>Porphyromonas</taxon>
    </lineage>
</organism>
<gene>
    <name evidence="2" type="ORF">HMPREF9134_01312</name>
</gene>
<proteinExistence type="predicted"/>
<dbReference type="STRING" id="1127696.HMPREF9134_01312"/>
<sequence>MLEVQREPPQRYPRNLSAGTEDTSSGVTGIPILSFAHSPSAPLSGIPLTPLQPLALIYDK</sequence>
<dbReference type="EMBL" id="AMEQ01000035">
    <property type="protein sequence ID" value="EKY00964.1"/>
    <property type="molecule type" value="Genomic_DNA"/>
</dbReference>
<dbReference type="PATRIC" id="fig|1127696.3.peg.1184"/>
<evidence type="ECO:0000313" key="2">
    <source>
        <dbReference type="EMBL" id="EKY00964.1"/>
    </source>
</evidence>
<dbReference type="HOGENOM" id="CLU_2937736_0_0_10"/>
<reference evidence="2 3" key="1">
    <citation type="submission" date="2012-05" db="EMBL/GenBank/DDBJ databases">
        <authorList>
            <person name="Weinstock G."/>
            <person name="Sodergren E."/>
            <person name="Lobos E.A."/>
            <person name="Fulton L."/>
            <person name="Fulton R."/>
            <person name="Courtney L."/>
            <person name="Fronick C."/>
            <person name="O'Laughlin M."/>
            <person name="Godfrey J."/>
            <person name="Wilson R.M."/>
            <person name="Miner T."/>
            <person name="Farmer C."/>
            <person name="Delehaunty K."/>
            <person name="Cordes M."/>
            <person name="Minx P."/>
            <person name="Tomlinson C."/>
            <person name="Chen J."/>
            <person name="Wollam A."/>
            <person name="Pepin K.H."/>
            <person name="Bhonagiri V."/>
            <person name="Zhang X."/>
            <person name="Suruliraj S."/>
            <person name="Warren W."/>
            <person name="Mitreva M."/>
            <person name="Mardis E.R."/>
            <person name="Wilson R.K."/>
        </authorList>
    </citation>
    <scope>NUCLEOTIDE SEQUENCE [LARGE SCALE GENOMIC DNA]</scope>
    <source>
        <strain evidence="2 3">F0037</strain>
    </source>
</reference>
<feature type="compositionally biased region" description="Polar residues" evidence="1">
    <location>
        <begin position="17"/>
        <end position="27"/>
    </location>
</feature>
<evidence type="ECO:0000256" key="1">
    <source>
        <dbReference type="SAM" id="MobiDB-lite"/>
    </source>
</evidence>
<protein>
    <submittedName>
        <fullName evidence="2">Uncharacterized protein</fullName>
    </submittedName>
</protein>
<accession>L1NBS3</accession>
<name>L1NBS3_9PORP</name>